<dbReference type="PANTHER" id="PTHR34220:SF7">
    <property type="entry name" value="SENSOR HISTIDINE KINASE YPDA"/>
    <property type="match status" value="1"/>
</dbReference>
<evidence type="ECO:0000256" key="1">
    <source>
        <dbReference type="SAM" id="Phobius"/>
    </source>
</evidence>
<feature type="transmembrane region" description="Helical" evidence="1">
    <location>
        <begin position="42"/>
        <end position="60"/>
    </location>
</feature>
<accession>A0A1N6E763</accession>
<feature type="transmembrane region" description="Helical" evidence="1">
    <location>
        <begin position="81"/>
        <end position="103"/>
    </location>
</feature>
<feature type="transmembrane region" description="Helical" evidence="1">
    <location>
        <begin position="5"/>
        <end position="22"/>
    </location>
</feature>
<dbReference type="AlphaFoldDB" id="A0A1N6E763"/>
<sequence length="356" mass="41053">MKMRYRYWICQVVGWLSFTYLYNNIRTDGFAFRLDVFSDLEFYGAILSGIFYTHLLHLYLRRQNLVRYRFGALFLKLWFSVFLTSLGITATFLTYEIIIAGGWDKFMVSMDAAKQTFASRTTTFIVIMGIIWMVWHLVVWGWVIIYFSSLQGRFKRIGLEAENRLKQAELDTLKSKLNPHFLFNALTSIRSLIAEDPLRAQNAVGELAEVLRSAMLVEHQQQISFAKELEVVQHYLAIEKIRFEDRLQVQYEIDPAAYEQSMPPMLLQTLVENAIKHGISQKAAGGDIRIKAQMEDKHYCIHVENTGKISEDTLQNGFGITGTIKRLALLYGNKATFSIRNTGQHTVHATVKLPRA</sequence>
<dbReference type="InterPro" id="IPR010559">
    <property type="entry name" value="Sig_transdc_His_kin_internal"/>
</dbReference>
<keyword evidence="4" id="KW-1185">Reference proteome</keyword>
<keyword evidence="1" id="KW-0812">Transmembrane</keyword>
<dbReference type="Pfam" id="PF06580">
    <property type="entry name" value="His_kinase"/>
    <property type="match status" value="1"/>
</dbReference>
<proteinExistence type="predicted"/>
<evidence type="ECO:0000313" key="4">
    <source>
        <dbReference type="Proteomes" id="UP000185003"/>
    </source>
</evidence>
<keyword evidence="1" id="KW-1133">Transmembrane helix</keyword>
<dbReference type="RefSeq" id="WP_074238507.1">
    <property type="nucleotide sequence ID" value="NZ_FSRA01000001.1"/>
</dbReference>
<dbReference type="STRING" id="536979.SAMN04488055_1355"/>
<keyword evidence="1" id="KW-0472">Membrane</keyword>
<dbReference type="PANTHER" id="PTHR34220">
    <property type="entry name" value="SENSOR HISTIDINE KINASE YPDA"/>
    <property type="match status" value="1"/>
</dbReference>
<dbReference type="Gene3D" id="3.30.565.10">
    <property type="entry name" value="Histidine kinase-like ATPase, C-terminal domain"/>
    <property type="match status" value="1"/>
</dbReference>
<dbReference type="GO" id="GO:0000155">
    <property type="term" value="F:phosphorelay sensor kinase activity"/>
    <property type="evidence" value="ECO:0007669"/>
    <property type="project" value="InterPro"/>
</dbReference>
<gene>
    <name evidence="3" type="ORF">SAMN04488055_1355</name>
</gene>
<dbReference type="EMBL" id="FSRA01000001">
    <property type="protein sequence ID" value="SIN78833.1"/>
    <property type="molecule type" value="Genomic_DNA"/>
</dbReference>
<dbReference type="GO" id="GO:0016020">
    <property type="term" value="C:membrane"/>
    <property type="evidence" value="ECO:0007669"/>
    <property type="project" value="InterPro"/>
</dbReference>
<dbReference type="InterPro" id="IPR036890">
    <property type="entry name" value="HATPase_C_sf"/>
</dbReference>
<feature type="transmembrane region" description="Helical" evidence="1">
    <location>
        <begin position="123"/>
        <end position="147"/>
    </location>
</feature>
<keyword evidence="3" id="KW-0418">Kinase</keyword>
<organism evidence="3 4">
    <name type="scientific">Chitinophaga niabensis</name>
    <dbReference type="NCBI Taxonomy" id="536979"/>
    <lineage>
        <taxon>Bacteria</taxon>
        <taxon>Pseudomonadati</taxon>
        <taxon>Bacteroidota</taxon>
        <taxon>Chitinophagia</taxon>
        <taxon>Chitinophagales</taxon>
        <taxon>Chitinophagaceae</taxon>
        <taxon>Chitinophaga</taxon>
    </lineage>
</organism>
<keyword evidence="3" id="KW-0808">Transferase</keyword>
<evidence type="ECO:0000313" key="3">
    <source>
        <dbReference type="EMBL" id="SIN78833.1"/>
    </source>
</evidence>
<feature type="domain" description="Signal transduction histidine kinase internal region" evidence="2">
    <location>
        <begin position="168"/>
        <end position="247"/>
    </location>
</feature>
<dbReference type="OrthoDB" id="9809908at2"/>
<dbReference type="SUPFAM" id="SSF55874">
    <property type="entry name" value="ATPase domain of HSP90 chaperone/DNA topoisomerase II/histidine kinase"/>
    <property type="match status" value="1"/>
</dbReference>
<dbReference type="Proteomes" id="UP000185003">
    <property type="component" value="Unassembled WGS sequence"/>
</dbReference>
<protein>
    <submittedName>
        <fullName evidence="3">Histidine kinase</fullName>
    </submittedName>
</protein>
<name>A0A1N6E763_9BACT</name>
<evidence type="ECO:0000259" key="2">
    <source>
        <dbReference type="Pfam" id="PF06580"/>
    </source>
</evidence>
<dbReference type="InterPro" id="IPR050640">
    <property type="entry name" value="Bact_2-comp_sensor_kinase"/>
</dbReference>
<reference evidence="3 4" key="1">
    <citation type="submission" date="2016-11" db="EMBL/GenBank/DDBJ databases">
        <authorList>
            <person name="Jaros S."/>
            <person name="Januszkiewicz K."/>
            <person name="Wedrychowicz H."/>
        </authorList>
    </citation>
    <scope>NUCLEOTIDE SEQUENCE [LARGE SCALE GENOMIC DNA]</scope>
    <source>
        <strain evidence="3 4">DSM 24787</strain>
    </source>
</reference>